<organism evidence="3 4">
    <name type="scientific">Hoeflea ulvae</name>
    <dbReference type="NCBI Taxonomy" id="2983764"/>
    <lineage>
        <taxon>Bacteria</taxon>
        <taxon>Pseudomonadati</taxon>
        <taxon>Pseudomonadota</taxon>
        <taxon>Alphaproteobacteria</taxon>
        <taxon>Hyphomicrobiales</taxon>
        <taxon>Rhizobiaceae</taxon>
        <taxon>Hoeflea</taxon>
    </lineage>
</organism>
<dbReference type="SUPFAM" id="SSF51735">
    <property type="entry name" value="NAD(P)-binding Rossmann-fold domains"/>
    <property type="match status" value="1"/>
</dbReference>
<evidence type="ECO:0000259" key="1">
    <source>
        <dbReference type="Pfam" id="PF01408"/>
    </source>
</evidence>
<feature type="domain" description="GFO/IDH/MocA-like oxidoreductase" evidence="2">
    <location>
        <begin position="135"/>
        <end position="257"/>
    </location>
</feature>
<dbReference type="Pfam" id="PF01408">
    <property type="entry name" value="GFO_IDH_MocA"/>
    <property type="match status" value="1"/>
</dbReference>
<dbReference type="Gene3D" id="3.40.50.720">
    <property type="entry name" value="NAD(P)-binding Rossmann-like Domain"/>
    <property type="match status" value="1"/>
</dbReference>
<dbReference type="InterPro" id="IPR055170">
    <property type="entry name" value="GFO_IDH_MocA-like_dom"/>
</dbReference>
<sequence length="349" mass="37244">MQDIEPVRLVLIGLGMATRPHLEAFTDPACGVTVAGVYNRSRAKAEAVAERYGHRIFDTLEEIADCPEVEAVIVTTPPDQRREIVEMMAQAGKHILMEKPVERTSAAALQLVESCERHGVKLGIVFQHRFRAGAQRLASLVADKALGEIGLVRVEVPWWRDQAYYDEPGRGSFARDGGGVLISQAIHTLDLMLSLTGPARSVQALCATTRLHDMETEDFATAGVRFENGAVGSIVATTATFPGASETITLDGTLGTATLGAARLQVAWRDGRTEETGELSGTGGGADHMAFPCDWHKALIADFAAAIRSNRPPCITGREALKVHALIDAMIRSSAEGAVAPVASIADAP</sequence>
<evidence type="ECO:0000313" key="3">
    <source>
        <dbReference type="EMBL" id="MCY0095392.1"/>
    </source>
</evidence>
<evidence type="ECO:0000313" key="4">
    <source>
        <dbReference type="Proteomes" id="UP001081283"/>
    </source>
</evidence>
<dbReference type="SUPFAM" id="SSF55347">
    <property type="entry name" value="Glyceraldehyde-3-phosphate dehydrogenase-like, C-terminal domain"/>
    <property type="match status" value="1"/>
</dbReference>
<dbReference type="EMBL" id="JAOVZQ010000001">
    <property type="protein sequence ID" value="MCY0095392.1"/>
    <property type="molecule type" value="Genomic_DNA"/>
</dbReference>
<dbReference type="Gene3D" id="3.30.360.10">
    <property type="entry name" value="Dihydrodipicolinate Reductase, domain 2"/>
    <property type="match status" value="1"/>
</dbReference>
<dbReference type="RefSeq" id="WP_267613273.1">
    <property type="nucleotide sequence ID" value="NZ_JAOVZQ010000001.1"/>
</dbReference>
<name>A0ABT3YHL1_9HYPH</name>
<comment type="caution">
    <text evidence="3">The sequence shown here is derived from an EMBL/GenBank/DDBJ whole genome shotgun (WGS) entry which is preliminary data.</text>
</comment>
<accession>A0ABT3YHL1</accession>
<keyword evidence="4" id="KW-1185">Reference proteome</keyword>
<dbReference type="InterPro" id="IPR052515">
    <property type="entry name" value="Gfo/Idh/MocA_Oxidoreductase"/>
</dbReference>
<dbReference type="InterPro" id="IPR036291">
    <property type="entry name" value="NAD(P)-bd_dom_sf"/>
</dbReference>
<dbReference type="InterPro" id="IPR000683">
    <property type="entry name" value="Gfo/Idh/MocA-like_OxRdtase_N"/>
</dbReference>
<gene>
    <name evidence="3" type="ORF">OEG82_15405</name>
</gene>
<dbReference type="PANTHER" id="PTHR43249">
    <property type="entry name" value="UDP-N-ACETYL-2-AMINO-2-DEOXY-D-GLUCURONATE OXIDASE"/>
    <property type="match status" value="1"/>
</dbReference>
<evidence type="ECO:0000259" key="2">
    <source>
        <dbReference type="Pfam" id="PF22725"/>
    </source>
</evidence>
<proteinExistence type="predicted"/>
<feature type="domain" description="Gfo/Idh/MocA-like oxidoreductase N-terminal" evidence="1">
    <location>
        <begin position="8"/>
        <end position="123"/>
    </location>
</feature>
<dbReference type="PANTHER" id="PTHR43249:SF1">
    <property type="entry name" value="D-GLUCOSIDE 3-DEHYDROGENASE"/>
    <property type="match status" value="1"/>
</dbReference>
<dbReference type="Pfam" id="PF22725">
    <property type="entry name" value="GFO_IDH_MocA_C3"/>
    <property type="match status" value="1"/>
</dbReference>
<protein>
    <submittedName>
        <fullName evidence="3">Gfo/Idh/MocA family oxidoreductase</fullName>
    </submittedName>
</protein>
<reference evidence="3" key="1">
    <citation type="submission" date="2022-10" db="EMBL/GenBank/DDBJ databases">
        <title>Hoeflea sp. J2-29, isolated from marine algae.</title>
        <authorList>
            <person name="Kristyanto S."/>
            <person name="Kim J.M."/>
            <person name="Jeon C.O."/>
        </authorList>
    </citation>
    <scope>NUCLEOTIDE SEQUENCE</scope>
    <source>
        <strain evidence="3">J2-29</strain>
    </source>
</reference>
<dbReference type="Proteomes" id="UP001081283">
    <property type="component" value="Unassembled WGS sequence"/>
</dbReference>